<dbReference type="PANTHER" id="PTHR40781">
    <property type="match status" value="1"/>
</dbReference>
<reference evidence="2" key="1">
    <citation type="journal article" date="2023" name="Mol. Phylogenet. Evol.">
        <title>Genome-scale phylogeny and comparative genomics of the fungal order Sordariales.</title>
        <authorList>
            <person name="Hensen N."/>
            <person name="Bonometti L."/>
            <person name="Westerberg I."/>
            <person name="Brannstrom I.O."/>
            <person name="Guillou S."/>
            <person name="Cros-Aarteil S."/>
            <person name="Calhoun S."/>
            <person name="Haridas S."/>
            <person name="Kuo A."/>
            <person name="Mondo S."/>
            <person name="Pangilinan J."/>
            <person name="Riley R."/>
            <person name="LaButti K."/>
            <person name="Andreopoulos B."/>
            <person name="Lipzen A."/>
            <person name="Chen C."/>
            <person name="Yan M."/>
            <person name="Daum C."/>
            <person name="Ng V."/>
            <person name="Clum A."/>
            <person name="Steindorff A."/>
            <person name="Ohm R.A."/>
            <person name="Martin F."/>
            <person name="Silar P."/>
            <person name="Natvig D.O."/>
            <person name="Lalanne C."/>
            <person name="Gautier V."/>
            <person name="Ament-Velasquez S.L."/>
            <person name="Kruys A."/>
            <person name="Hutchinson M.I."/>
            <person name="Powell A.J."/>
            <person name="Barry K."/>
            <person name="Miller A.N."/>
            <person name="Grigoriev I.V."/>
            <person name="Debuchy R."/>
            <person name="Gladieux P."/>
            <person name="Hiltunen Thoren M."/>
            <person name="Johannesson H."/>
        </authorList>
    </citation>
    <scope>NUCLEOTIDE SEQUENCE</scope>
    <source>
        <strain evidence="2">CBS 892.96</strain>
    </source>
</reference>
<accession>A0AAN6W0P2</accession>
<comment type="caution">
    <text evidence="2">The sequence shown here is derived from an EMBL/GenBank/DDBJ whole genome shotgun (WGS) entry which is preliminary data.</text>
</comment>
<dbReference type="Pfam" id="PF24494">
    <property type="entry name" value="DUF7587"/>
    <property type="match status" value="1"/>
</dbReference>
<proteinExistence type="predicted"/>
<reference evidence="2" key="2">
    <citation type="submission" date="2023-05" db="EMBL/GenBank/DDBJ databases">
        <authorList>
            <consortium name="Lawrence Berkeley National Laboratory"/>
            <person name="Steindorff A."/>
            <person name="Hensen N."/>
            <person name="Bonometti L."/>
            <person name="Westerberg I."/>
            <person name="Brannstrom I.O."/>
            <person name="Guillou S."/>
            <person name="Cros-Aarteil S."/>
            <person name="Calhoun S."/>
            <person name="Haridas S."/>
            <person name="Kuo A."/>
            <person name="Mondo S."/>
            <person name="Pangilinan J."/>
            <person name="Riley R."/>
            <person name="Labutti K."/>
            <person name="Andreopoulos B."/>
            <person name="Lipzen A."/>
            <person name="Chen C."/>
            <person name="Yanf M."/>
            <person name="Daum C."/>
            <person name="Ng V."/>
            <person name="Clum A."/>
            <person name="Ohm R."/>
            <person name="Martin F."/>
            <person name="Silar P."/>
            <person name="Natvig D."/>
            <person name="Lalanne C."/>
            <person name="Gautier V."/>
            <person name="Ament-Velasquez S.L."/>
            <person name="Kruys A."/>
            <person name="Hutchinson M.I."/>
            <person name="Powell A.J."/>
            <person name="Barry K."/>
            <person name="Miller A.N."/>
            <person name="Grigoriev I.V."/>
            <person name="Debuchy R."/>
            <person name="Gladieux P."/>
            <person name="Thoren M.H."/>
            <person name="Johannesson H."/>
        </authorList>
    </citation>
    <scope>NUCLEOTIDE SEQUENCE</scope>
    <source>
        <strain evidence="2">CBS 892.96</strain>
    </source>
</reference>
<evidence type="ECO:0000313" key="2">
    <source>
        <dbReference type="EMBL" id="KAK4172066.1"/>
    </source>
</evidence>
<evidence type="ECO:0000259" key="1">
    <source>
        <dbReference type="Pfam" id="PF24494"/>
    </source>
</evidence>
<dbReference type="AlphaFoldDB" id="A0AAN6W0P2"/>
<organism evidence="2 3">
    <name type="scientific">Triangularia setosa</name>
    <dbReference type="NCBI Taxonomy" id="2587417"/>
    <lineage>
        <taxon>Eukaryota</taxon>
        <taxon>Fungi</taxon>
        <taxon>Dikarya</taxon>
        <taxon>Ascomycota</taxon>
        <taxon>Pezizomycotina</taxon>
        <taxon>Sordariomycetes</taxon>
        <taxon>Sordariomycetidae</taxon>
        <taxon>Sordariales</taxon>
        <taxon>Podosporaceae</taxon>
        <taxon>Triangularia</taxon>
    </lineage>
</organism>
<evidence type="ECO:0000313" key="3">
    <source>
        <dbReference type="Proteomes" id="UP001302321"/>
    </source>
</evidence>
<protein>
    <recommendedName>
        <fullName evidence="1">DUF7587 domain-containing protein</fullName>
    </recommendedName>
</protein>
<dbReference type="InterPro" id="IPR056009">
    <property type="entry name" value="DUF7587"/>
</dbReference>
<sequence length="319" mass="36609">MDQYRCQLWQLPRYLYRVQYPASRTTHDSSGLKAQDTTSVYKKWGSDDEFTQAIRNQFTWACKDSTPFISFFSDEEHAINWGCKLRDWGECSRRDDWTLLTIDTQFLGSTYVYKLSTLINYIGVRIPVLAEKSHKRGAYICLHGIPTFAIVCVRNGSNVRAARNSGTYHPRKFVIFWDDEITMSSDEMKRLLRAHNMWVESEKSLILASLTMMRSFESSAQCGPLTIDTCMTRLRPLQNTVKIRAEALDSLFLMMDTIQENVIKRKESLGEALKILTGVLESLASMLDRTRLSLEAPEESSGLVMDMMRLSLGTSDDQL</sequence>
<dbReference type="PANTHER" id="PTHR40781:SF1">
    <property type="match status" value="1"/>
</dbReference>
<name>A0AAN6W0P2_9PEZI</name>
<dbReference type="Proteomes" id="UP001302321">
    <property type="component" value="Unassembled WGS sequence"/>
</dbReference>
<gene>
    <name evidence="2" type="ORF">QBC36DRAFT_223499</name>
</gene>
<dbReference type="EMBL" id="MU866468">
    <property type="protein sequence ID" value="KAK4172066.1"/>
    <property type="molecule type" value="Genomic_DNA"/>
</dbReference>
<keyword evidence="3" id="KW-1185">Reference proteome</keyword>
<feature type="domain" description="DUF7587" evidence="1">
    <location>
        <begin position="10"/>
        <end position="153"/>
    </location>
</feature>